<evidence type="ECO:0000313" key="3">
    <source>
        <dbReference type="WBParaSite" id="ECPE_0000043501-mRNA-1"/>
    </source>
</evidence>
<sequence>MGFGDLKSDSGLKALDAYLLTRSYVEGFQPSQADVVVFEAVGKKPATDYHNLLRWYNHIDSYGDEKKLFPGEKKPVEHYGSPGRSLLIK</sequence>
<dbReference type="OrthoDB" id="331763at2759"/>
<dbReference type="Gene3D" id="1.20.1050.130">
    <property type="match status" value="1"/>
</dbReference>
<dbReference type="AlphaFoldDB" id="A0A183A0F0"/>
<proteinExistence type="predicted"/>
<dbReference type="WBParaSite" id="ECPE_0000043501-mRNA-1">
    <property type="protein sequence ID" value="ECPE_0000043501-mRNA-1"/>
    <property type="gene ID" value="ECPE_0000043501"/>
</dbReference>
<reference evidence="3" key="1">
    <citation type="submission" date="2016-06" db="UniProtKB">
        <authorList>
            <consortium name="WormBaseParasite"/>
        </authorList>
    </citation>
    <scope>IDENTIFICATION</scope>
</reference>
<keyword evidence="2" id="KW-1185">Reference proteome</keyword>
<organism evidence="3">
    <name type="scientific">Echinostoma caproni</name>
    <dbReference type="NCBI Taxonomy" id="27848"/>
    <lineage>
        <taxon>Eukaryota</taxon>
        <taxon>Metazoa</taxon>
        <taxon>Spiralia</taxon>
        <taxon>Lophotrochozoa</taxon>
        <taxon>Platyhelminthes</taxon>
        <taxon>Trematoda</taxon>
        <taxon>Digenea</taxon>
        <taxon>Plagiorchiida</taxon>
        <taxon>Echinostomata</taxon>
        <taxon>Echinostomatoidea</taxon>
        <taxon>Echinostomatidae</taxon>
        <taxon>Echinostoma</taxon>
    </lineage>
</organism>
<dbReference type="Proteomes" id="UP000272942">
    <property type="component" value="Unassembled WGS sequence"/>
</dbReference>
<evidence type="ECO:0000313" key="1">
    <source>
        <dbReference type="EMBL" id="VDP22607.1"/>
    </source>
</evidence>
<evidence type="ECO:0000313" key="2">
    <source>
        <dbReference type="Proteomes" id="UP000272942"/>
    </source>
</evidence>
<protein>
    <submittedName>
        <fullName evidence="3">GST C-terminal domain-containing protein</fullName>
    </submittedName>
</protein>
<dbReference type="InterPro" id="IPR036282">
    <property type="entry name" value="Glutathione-S-Trfase_C_sf"/>
</dbReference>
<dbReference type="EMBL" id="UZAN01001405">
    <property type="protein sequence ID" value="VDP22607.1"/>
    <property type="molecule type" value="Genomic_DNA"/>
</dbReference>
<accession>A0A183A0F0</accession>
<gene>
    <name evidence="1" type="ORF">ECPE_LOCUS435</name>
</gene>
<dbReference type="SUPFAM" id="SSF47616">
    <property type="entry name" value="GST C-terminal domain-like"/>
    <property type="match status" value="1"/>
</dbReference>
<name>A0A183A0F0_9TREM</name>
<reference evidence="1 2" key="2">
    <citation type="submission" date="2018-11" db="EMBL/GenBank/DDBJ databases">
        <authorList>
            <consortium name="Pathogen Informatics"/>
        </authorList>
    </citation>
    <scope>NUCLEOTIDE SEQUENCE [LARGE SCALE GENOMIC DNA]</scope>
    <source>
        <strain evidence="1 2">Egypt</strain>
    </source>
</reference>
<dbReference type="FunFam" id="1.20.1050.130:FF:000001">
    <property type="entry name" value="Putative Elongation factor 1-beta"/>
    <property type="match status" value="1"/>
</dbReference>